<sequence length="60" mass="7470">MRLTRDQRPRDPMNIHRRHLSLPFWSIHENVSELSRFNTSSWIYAYNRFLLYNSSFSLRR</sequence>
<gene>
    <name evidence="1" type="ORF">AEK19_MT1817</name>
</gene>
<geneLocation type="mitochondrion" evidence="1"/>
<evidence type="ECO:0000313" key="1">
    <source>
        <dbReference type="EMBL" id="ART31988.1"/>
    </source>
</evidence>
<protein>
    <submittedName>
        <fullName evidence="1">Uncharacterized protein</fullName>
    </submittedName>
</protein>
<reference evidence="1" key="1">
    <citation type="submission" date="2017-03" db="EMBL/GenBank/DDBJ databases">
        <title>The mitochondrial genome of the carnivorous plant Utricularia reniformis (Lentibulariaceae): structure, comparative analysis and evolutionary landmarks.</title>
        <authorList>
            <person name="Silva S.R."/>
            <person name="Alvarenga D.O."/>
            <person name="Michael T.P."/>
            <person name="Miranda V.F.O."/>
            <person name="Varani A.M."/>
        </authorList>
    </citation>
    <scope>NUCLEOTIDE SEQUENCE</scope>
</reference>
<accession>A0A1Y0B3L7</accession>
<proteinExistence type="predicted"/>
<organism evidence="1">
    <name type="scientific">Utricularia reniformis</name>
    <dbReference type="NCBI Taxonomy" id="192314"/>
    <lineage>
        <taxon>Eukaryota</taxon>
        <taxon>Viridiplantae</taxon>
        <taxon>Streptophyta</taxon>
        <taxon>Embryophyta</taxon>
        <taxon>Tracheophyta</taxon>
        <taxon>Spermatophyta</taxon>
        <taxon>Magnoliopsida</taxon>
        <taxon>eudicotyledons</taxon>
        <taxon>Gunneridae</taxon>
        <taxon>Pentapetalae</taxon>
        <taxon>asterids</taxon>
        <taxon>lamiids</taxon>
        <taxon>Lamiales</taxon>
        <taxon>Lentibulariaceae</taxon>
        <taxon>Utricularia</taxon>
    </lineage>
</organism>
<keyword evidence="1" id="KW-0496">Mitochondrion</keyword>
<name>A0A1Y0B3L7_9LAMI</name>
<dbReference type="AlphaFoldDB" id="A0A1Y0B3L7"/>
<dbReference type="EMBL" id="KY774314">
    <property type="protein sequence ID" value="ART31988.1"/>
    <property type="molecule type" value="Genomic_DNA"/>
</dbReference>